<dbReference type="Proteomes" id="UP000886653">
    <property type="component" value="Unassembled WGS sequence"/>
</dbReference>
<reference evidence="1" key="1">
    <citation type="submission" date="2013-11" db="EMBL/GenBank/DDBJ databases">
        <title>Genome sequence of the fusiform rust pathogen reveals effectors for host alternation and coevolution with pine.</title>
        <authorList>
            <consortium name="DOE Joint Genome Institute"/>
            <person name="Smith K."/>
            <person name="Pendleton A."/>
            <person name="Kubisiak T."/>
            <person name="Anderson C."/>
            <person name="Salamov A."/>
            <person name="Aerts A."/>
            <person name="Riley R."/>
            <person name="Clum A."/>
            <person name="Lindquist E."/>
            <person name="Ence D."/>
            <person name="Campbell M."/>
            <person name="Kronenberg Z."/>
            <person name="Feau N."/>
            <person name="Dhillon B."/>
            <person name="Hamelin R."/>
            <person name="Burleigh J."/>
            <person name="Smith J."/>
            <person name="Yandell M."/>
            <person name="Nelson C."/>
            <person name="Grigoriev I."/>
            <person name="Davis J."/>
        </authorList>
    </citation>
    <scope>NUCLEOTIDE SEQUENCE</scope>
    <source>
        <strain evidence="1">G11</strain>
    </source>
</reference>
<dbReference type="EMBL" id="MU167256">
    <property type="protein sequence ID" value="KAG0146759.1"/>
    <property type="molecule type" value="Genomic_DNA"/>
</dbReference>
<organism evidence="1 2">
    <name type="scientific">Cronartium quercuum f. sp. fusiforme G11</name>
    <dbReference type="NCBI Taxonomy" id="708437"/>
    <lineage>
        <taxon>Eukaryota</taxon>
        <taxon>Fungi</taxon>
        <taxon>Dikarya</taxon>
        <taxon>Basidiomycota</taxon>
        <taxon>Pucciniomycotina</taxon>
        <taxon>Pucciniomycetes</taxon>
        <taxon>Pucciniales</taxon>
        <taxon>Coleosporiaceae</taxon>
        <taxon>Cronartium</taxon>
    </lineage>
</organism>
<protein>
    <submittedName>
        <fullName evidence="1">Uncharacterized protein</fullName>
    </submittedName>
</protein>
<evidence type="ECO:0000313" key="2">
    <source>
        <dbReference type="Proteomes" id="UP000886653"/>
    </source>
</evidence>
<accession>A0A9P6NIS1</accession>
<dbReference type="AlphaFoldDB" id="A0A9P6NIS1"/>
<proteinExistence type="predicted"/>
<comment type="caution">
    <text evidence="1">The sequence shown here is derived from an EMBL/GenBank/DDBJ whole genome shotgun (WGS) entry which is preliminary data.</text>
</comment>
<keyword evidence="2" id="KW-1185">Reference proteome</keyword>
<name>A0A9P6NIS1_9BASI</name>
<sequence>MPPFAHKQALERSIHLALKPLRHEILAQQHKWLALLALLDIEMAVSQFVFRLLQILNLLRHSNTDDDRARARAFLLMALFEIAPGLDRSRAAPMTRVAS</sequence>
<evidence type="ECO:0000313" key="1">
    <source>
        <dbReference type="EMBL" id="KAG0146759.1"/>
    </source>
</evidence>
<gene>
    <name evidence="1" type="ORF">CROQUDRAFT_92236</name>
</gene>